<accession>A0ABV7H2E7</accession>
<dbReference type="RefSeq" id="WP_377303480.1">
    <property type="nucleotide sequence ID" value="NZ_CP180191.1"/>
</dbReference>
<organism evidence="2 3">
    <name type="scientific">Piscinibacterium candidicorallinum</name>
    <dbReference type="NCBI Taxonomy" id="1793872"/>
    <lineage>
        <taxon>Bacteria</taxon>
        <taxon>Pseudomonadati</taxon>
        <taxon>Pseudomonadota</taxon>
        <taxon>Betaproteobacteria</taxon>
        <taxon>Burkholderiales</taxon>
        <taxon>Piscinibacterium</taxon>
    </lineage>
</organism>
<dbReference type="PANTHER" id="PTHR36920">
    <property type="match status" value="1"/>
</dbReference>
<dbReference type="EMBL" id="JBHRTI010000004">
    <property type="protein sequence ID" value="MFC3147960.1"/>
    <property type="molecule type" value="Genomic_DNA"/>
</dbReference>
<dbReference type="Pfam" id="PF03922">
    <property type="entry name" value="OmpW"/>
    <property type="match status" value="1"/>
</dbReference>
<keyword evidence="3" id="KW-1185">Reference proteome</keyword>
<dbReference type="Proteomes" id="UP001595556">
    <property type="component" value="Unassembled WGS sequence"/>
</dbReference>
<evidence type="ECO:0000256" key="1">
    <source>
        <dbReference type="ARBA" id="ARBA00004442"/>
    </source>
</evidence>
<evidence type="ECO:0000313" key="3">
    <source>
        <dbReference type="Proteomes" id="UP001595556"/>
    </source>
</evidence>
<protein>
    <submittedName>
        <fullName evidence="2">OmpW family protein</fullName>
    </submittedName>
</protein>
<comment type="subcellular location">
    <subcellularLocation>
        <location evidence="1">Cell outer membrane</location>
    </subcellularLocation>
</comment>
<gene>
    <name evidence="2" type="ORF">ACFOEN_09920</name>
</gene>
<dbReference type="InterPro" id="IPR005618">
    <property type="entry name" value="OMPW"/>
</dbReference>
<comment type="caution">
    <text evidence="2">The sequence shown here is derived from an EMBL/GenBank/DDBJ whole genome shotgun (WGS) entry which is preliminary data.</text>
</comment>
<name>A0ABV7H2E7_9BURK</name>
<sequence>MQRTALQEGLARGLRRVLLGMALGMPLMAGAQQSAQGEGEHRNFVRGGFAYLKLNDSSSDARDLTGPVIRTADNGLFALLGVPDVGIPKGVQADVGNASSAYLSFGRFLTPDWALEAIALAAPFKHDITGKGTIARLGPVATVKQLPPTLVLHRYFRDASATVRPSLGLGVNYTRFFSARATPALEAYTGGPTDIKLSSSTGPAAFAGAMWQVDKRLHVNFTVGYVKVKTTATLTTRNTRLTANSPVLQDAPAPVPGLANNALLGPVVTGILNDIAQRRGGSLGTFERQLDLKLDPTVFAISVGYRF</sequence>
<dbReference type="Gene3D" id="2.40.160.20">
    <property type="match status" value="1"/>
</dbReference>
<reference evidence="3" key="1">
    <citation type="journal article" date="2019" name="Int. J. Syst. Evol. Microbiol.">
        <title>The Global Catalogue of Microorganisms (GCM) 10K type strain sequencing project: providing services to taxonomists for standard genome sequencing and annotation.</title>
        <authorList>
            <consortium name="The Broad Institute Genomics Platform"/>
            <consortium name="The Broad Institute Genome Sequencing Center for Infectious Disease"/>
            <person name="Wu L."/>
            <person name="Ma J."/>
        </authorList>
    </citation>
    <scope>NUCLEOTIDE SEQUENCE [LARGE SCALE GENOMIC DNA]</scope>
    <source>
        <strain evidence="3">KCTC 52168</strain>
    </source>
</reference>
<evidence type="ECO:0000313" key="2">
    <source>
        <dbReference type="EMBL" id="MFC3147960.1"/>
    </source>
</evidence>
<dbReference type="SUPFAM" id="SSF56925">
    <property type="entry name" value="OMPA-like"/>
    <property type="match status" value="1"/>
</dbReference>
<proteinExistence type="predicted"/>
<dbReference type="PANTHER" id="PTHR36920:SF1">
    <property type="entry name" value="OUTER MEMBRANE PROTEIN W"/>
    <property type="match status" value="1"/>
</dbReference>
<dbReference type="InterPro" id="IPR011250">
    <property type="entry name" value="OMP/PagP_B-barrel"/>
</dbReference>